<keyword evidence="1" id="KW-1133">Transmembrane helix</keyword>
<protein>
    <recommendedName>
        <fullName evidence="4">EF-hand domain-containing protein</fullName>
    </recommendedName>
</protein>
<reference evidence="3" key="1">
    <citation type="journal article" date="2015" name="MBio">
        <title>Genome-Resolved Metagenomic Analysis Reveals Roles for Candidate Phyla and Other Microbial Community Members in Biogeochemical Transformations in Oil Reservoirs.</title>
        <authorList>
            <person name="Hu P."/>
            <person name="Tom L."/>
            <person name="Singh A."/>
            <person name="Thomas B.C."/>
            <person name="Baker B.J."/>
            <person name="Piceno Y.M."/>
            <person name="Andersen G.L."/>
            <person name="Banfield J.F."/>
        </authorList>
    </citation>
    <scope>NUCLEOTIDE SEQUENCE [LARGE SCALE GENOMIC DNA]</scope>
</reference>
<organism evidence="2 3">
    <name type="scientific">candidate division TA06 bacterium 34_109</name>
    <dbReference type="NCBI Taxonomy" id="1635277"/>
    <lineage>
        <taxon>Bacteria</taxon>
        <taxon>Bacteria division TA06</taxon>
    </lineage>
</organism>
<evidence type="ECO:0000313" key="2">
    <source>
        <dbReference type="EMBL" id="KUK87505.1"/>
    </source>
</evidence>
<feature type="transmembrane region" description="Helical" evidence="1">
    <location>
        <begin position="547"/>
        <end position="567"/>
    </location>
</feature>
<evidence type="ECO:0000313" key="3">
    <source>
        <dbReference type="Proteomes" id="UP000053467"/>
    </source>
</evidence>
<dbReference type="EMBL" id="LGGX01000004">
    <property type="protein sequence ID" value="KUK87505.1"/>
    <property type="molecule type" value="Genomic_DNA"/>
</dbReference>
<sequence>MEYKLFIKCISDRTNAVEKNFFMKVSQVTNIDIYTIKQKFVGKGWAILKRGEDENEIIKIKNGLDLLKIESVILSDADILSYKTFDVSSIRQIDDYNIKFISGNDEILISKNDTLLFVVGIDGKRIENINLKKLLLENKFMFYIFTNNNHLILRCDHEKLNYKGIKNFSKYSKSENFFKLYHILKEISQNFIEDLNYSENYIEGLFFDLKTYSVISSLLFEKGLYSFSYSENFVNRNKVKDKNDLVYEFKYNIYKPQDIILKRKRKVINRFNLLEIFFIPFGVIFFGLLIFIRIGKLNISSYLFLLGSLYYIFYFFKVLKLKVFLESIPFSKLESISVGLHEIKGFITDDYSIPSPISGTRCVYFQYKKYKRVKDSDGKTKWQLEHIGEYLPEKFLVQDEQGNRICVKTKNATFHLKNKTVYNNTFYKFFSLDDPKDVKYEEEILPVMSEVFVVGSVVSKDYYREKNDYIKNKKLDKDFMEDFDINKDSIIDQDEWEIAKVNIEKEFERKMNERKETENLEIVFSKDDKILFISDISEKTFLKYSNIFLISSLLMVVILIVLIFIFGGF</sequence>
<evidence type="ECO:0008006" key="4">
    <source>
        <dbReference type="Google" id="ProtNLM"/>
    </source>
</evidence>
<dbReference type="AlphaFoldDB" id="A0A124G0H4"/>
<keyword evidence="1" id="KW-0812">Transmembrane</keyword>
<name>A0A124G0H4_UNCT6</name>
<keyword evidence="1" id="KW-0472">Membrane</keyword>
<feature type="transmembrane region" description="Helical" evidence="1">
    <location>
        <begin position="271"/>
        <end position="293"/>
    </location>
</feature>
<dbReference type="Proteomes" id="UP000053467">
    <property type="component" value="Unassembled WGS sequence"/>
</dbReference>
<gene>
    <name evidence="2" type="ORF">XE03_0672</name>
</gene>
<comment type="caution">
    <text evidence="2">The sequence shown here is derived from an EMBL/GenBank/DDBJ whole genome shotgun (WGS) entry which is preliminary data.</text>
</comment>
<proteinExistence type="predicted"/>
<evidence type="ECO:0000256" key="1">
    <source>
        <dbReference type="SAM" id="Phobius"/>
    </source>
</evidence>
<feature type="transmembrane region" description="Helical" evidence="1">
    <location>
        <begin position="299"/>
        <end position="316"/>
    </location>
</feature>
<accession>A0A124G0H4</accession>